<evidence type="ECO:0000256" key="6">
    <source>
        <dbReference type="ARBA" id="ARBA00023242"/>
    </source>
</evidence>
<sequence length="232" mass="26703">MVAHKRHMVCRKKGQSEEEALVQRASANQRERQRTKELNDAFSMLRKKIPTMPSDKMSKIHTLKVAAEYITFLGIITKNDESGDRNKELQANIEIFTNESGDINFQGAFNMWRNEFPNAYSYDDMEKEKHNSNSYGTSTETSSSSPLNNMPNNNYLQTIQYPNNSWFNNDQNWRDQYQSNQEKLGSTANNNWYNQNLSSSSLTSGIINKESNTFSHTYNSLLPGSAIVPYRI</sequence>
<feature type="compositionally biased region" description="Low complexity" evidence="7">
    <location>
        <begin position="132"/>
        <end position="149"/>
    </location>
</feature>
<dbReference type="PROSITE" id="PS50888">
    <property type="entry name" value="BHLH"/>
    <property type="match status" value="1"/>
</dbReference>
<evidence type="ECO:0000256" key="7">
    <source>
        <dbReference type="SAM" id="MobiDB-lite"/>
    </source>
</evidence>
<dbReference type="PANTHER" id="PTHR23349:SF50">
    <property type="entry name" value="PROTEIN TWIST"/>
    <property type="match status" value="1"/>
</dbReference>
<dbReference type="GO" id="GO:0000977">
    <property type="term" value="F:RNA polymerase II transcription regulatory region sequence-specific DNA binding"/>
    <property type="evidence" value="ECO:0007669"/>
    <property type="project" value="TreeGrafter"/>
</dbReference>
<dbReference type="WBParaSite" id="PTRK_0000114300.1">
    <property type="protein sequence ID" value="PTRK_0000114300.1"/>
    <property type="gene ID" value="PTRK_0000114300"/>
</dbReference>
<dbReference type="Gene3D" id="4.10.280.10">
    <property type="entry name" value="Helix-loop-helix DNA-binding domain"/>
    <property type="match status" value="1"/>
</dbReference>
<evidence type="ECO:0000256" key="4">
    <source>
        <dbReference type="ARBA" id="ARBA00023125"/>
    </source>
</evidence>
<evidence type="ECO:0000256" key="2">
    <source>
        <dbReference type="ARBA" id="ARBA00022782"/>
    </source>
</evidence>
<feature type="region of interest" description="Disordered" evidence="7">
    <location>
        <begin position="127"/>
        <end position="149"/>
    </location>
</feature>
<keyword evidence="1" id="KW-0217">Developmental protein</keyword>
<dbReference type="GO" id="GO:0030154">
    <property type="term" value="P:cell differentiation"/>
    <property type="evidence" value="ECO:0007669"/>
    <property type="project" value="UniProtKB-KW"/>
</dbReference>
<dbReference type="GO" id="GO:0000981">
    <property type="term" value="F:DNA-binding transcription factor activity, RNA polymerase II-specific"/>
    <property type="evidence" value="ECO:0007669"/>
    <property type="project" value="TreeGrafter"/>
</dbReference>
<dbReference type="AlphaFoldDB" id="A0A0N4Z2P9"/>
<dbReference type="SUPFAM" id="SSF47459">
    <property type="entry name" value="HLH, helix-loop-helix DNA-binding domain"/>
    <property type="match status" value="1"/>
</dbReference>
<dbReference type="InterPro" id="IPR011598">
    <property type="entry name" value="bHLH_dom"/>
</dbReference>
<keyword evidence="2" id="KW-0221">Differentiation</keyword>
<evidence type="ECO:0000313" key="9">
    <source>
        <dbReference type="Proteomes" id="UP000038045"/>
    </source>
</evidence>
<name>A0A0N4Z2P9_PARTI</name>
<dbReference type="Proteomes" id="UP000038045">
    <property type="component" value="Unplaced"/>
</dbReference>
<evidence type="ECO:0000259" key="8">
    <source>
        <dbReference type="PROSITE" id="PS50888"/>
    </source>
</evidence>
<accession>A0A0N4Z2P9</accession>
<evidence type="ECO:0000256" key="1">
    <source>
        <dbReference type="ARBA" id="ARBA00022473"/>
    </source>
</evidence>
<dbReference type="InterPro" id="IPR050283">
    <property type="entry name" value="E-box_TF_Regulators"/>
</dbReference>
<dbReference type="PANTHER" id="PTHR23349">
    <property type="entry name" value="BASIC HELIX-LOOP-HELIX TRANSCRIPTION FACTOR, TWIST"/>
    <property type="match status" value="1"/>
</dbReference>
<keyword evidence="5" id="KW-0804">Transcription</keyword>
<evidence type="ECO:0000256" key="3">
    <source>
        <dbReference type="ARBA" id="ARBA00023015"/>
    </source>
</evidence>
<evidence type="ECO:0000313" key="10">
    <source>
        <dbReference type="WBParaSite" id="PTRK_0000114300.1"/>
    </source>
</evidence>
<protein>
    <submittedName>
        <fullName evidence="10">BHLH domain-containing protein</fullName>
    </submittedName>
</protein>
<dbReference type="STRING" id="131310.A0A0N4Z2P9"/>
<organism evidence="9 10">
    <name type="scientific">Parastrongyloides trichosuri</name>
    <name type="common">Possum-specific nematode worm</name>
    <dbReference type="NCBI Taxonomy" id="131310"/>
    <lineage>
        <taxon>Eukaryota</taxon>
        <taxon>Metazoa</taxon>
        <taxon>Ecdysozoa</taxon>
        <taxon>Nematoda</taxon>
        <taxon>Chromadorea</taxon>
        <taxon>Rhabditida</taxon>
        <taxon>Tylenchina</taxon>
        <taxon>Panagrolaimomorpha</taxon>
        <taxon>Strongyloidoidea</taxon>
        <taxon>Strongyloididae</taxon>
        <taxon>Parastrongyloides</taxon>
    </lineage>
</organism>
<keyword evidence="4" id="KW-0238">DNA-binding</keyword>
<dbReference type="Pfam" id="PF00010">
    <property type="entry name" value="HLH"/>
    <property type="match status" value="1"/>
</dbReference>
<dbReference type="GO" id="GO:0046983">
    <property type="term" value="F:protein dimerization activity"/>
    <property type="evidence" value="ECO:0007669"/>
    <property type="project" value="InterPro"/>
</dbReference>
<feature type="domain" description="BHLH" evidence="8">
    <location>
        <begin position="22"/>
        <end position="73"/>
    </location>
</feature>
<keyword evidence="6" id="KW-0539">Nucleus</keyword>
<proteinExistence type="predicted"/>
<keyword evidence="9" id="KW-1185">Reference proteome</keyword>
<keyword evidence="3" id="KW-0805">Transcription regulation</keyword>
<reference evidence="10" key="1">
    <citation type="submission" date="2017-02" db="UniProtKB">
        <authorList>
            <consortium name="WormBaseParasite"/>
        </authorList>
    </citation>
    <scope>IDENTIFICATION</scope>
</reference>
<evidence type="ECO:0000256" key="5">
    <source>
        <dbReference type="ARBA" id="ARBA00023163"/>
    </source>
</evidence>
<dbReference type="InterPro" id="IPR036638">
    <property type="entry name" value="HLH_DNA-bd_sf"/>
</dbReference>
<dbReference type="SMART" id="SM00353">
    <property type="entry name" value="HLH"/>
    <property type="match status" value="1"/>
</dbReference>